<dbReference type="InterPro" id="IPR051112">
    <property type="entry name" value="CWC26_splicing_factor"/>
</dbReference>
<dbReference type="Proteomes" id="UP000054937">
    <property type="component" value="Unassembled WGS sequence"/>
</dbReference>
<reference evidence="3 4" key="1">
    <citation type="journal article" date="2015" name="Sci. Rep.">
        <title>Genome of the facultative scuticociliatosis pathogen Pseudocohnilembus persalinus provides insight into its virulence through horizontal gene transfer.</title>
        <authorList>
            <person name="Xiong J."/>
            <person name="Wang G."/>
            <person name="Cheng J."/>
            <person name="Tian M."/>
            <person name="Pan X."/>
            <person name="Warren A."/>
            <person name="Jiang C."/>
            <person name="Yuan D."/>
            <person name="Miao W."/>
        </authorList>
    </citation>
    <scope>NUCLEOTIDE SEQUENCE [LARGE SCALE GENOMIC DNA]</scope>
    <source>
        <strain evidence="3">36N120E</strain>
    </source>
</reference>
<gene>
    <name evidence="3" type="ORF">PPERSA_03456</name>
</gene>
<dbReference type="GO" id="GO:0070274">
    <property type="term" value="C:RES complex"/>
    <property type="evidence" value="ECO:0007669"/>
    <property type="project" value="TreeGrafter"/>
</dbReference>
<evidence type="ECO:0000313" key="4">
    <source>
        <dbReference type="Proteomes" id="UP000054937"/>
    </source>
</evidence>
<dbReference type="Pfam" id="PF09736">
    <property type="entry name" value="Bud13"/>
    <property type="match status" value="1"/>
</dbReference>
<feature type="compositionally biased region" description="Low complexity" evidence="2">
    <location>
        <begin position="102"/>
        <end position="116"/>
    </location>
</feature>
<dbReference type="GO" id="GO:0003723">
    <property type="term" value="F:RNA binding"/>
    <property type="evidence" value="ECO:0007669"/>
    <property type="project" value="TreeGrafter"/>
</dbReference>
<sequence length="374" mass="43571">MSEPAISKLAYLQKYASKPKGKKDKNKQSQQLPVPINVSLQQQYFEKNEQKKQAYEEEELPQIVDAENLGLEDLSEKQKQEIYKKGQQKKAKKRKNSKDSSRNSSSDSNSNSNSSDSDSDSDSPVRRKRLDSSDSEDQEQQNKENEEIFKKQMRKALAQEESDSEELVQRRKKGGNKNKNSDSDSDSDKEDLKRLEQIQKQQRINQNATVLRDQNGQIIRKKKEGGEELSWEEKLQKLNEEQIARFSGGLVQNQQKIDRFQEEQNIKGKKFASSQIDEDYELELIKKKRTGDVMGQFLEEERQKKIEKLYQKQGIKKLGLKCKFQGLPNRFNIEPGHKWDGVDRSNGFEAKFIKSQNNRQRIIDQSHIDHMKDL</sequence>
<dbReference type="AlphaFoldDB" id="A0A0V0QC31"/>
<feature type="compositionally biased region" description="Basic and acidic residues" evidence="2">
    <location>
        <begin position="74"/>
        <end position="84"/>
    </location>
</feature>
<dbReference type="GO" id="GO:0005684">
    <property type="term" value="C:U2-type spliceosomal complex"/>
    <property type="evidence" value="ECO:0007669"/>
    <property type="project" value="TreeGrafter"/>
</dbReference>
<organism evidence="3 4">
    <name type="scientific">Pseudocohnilembus persalinus</name>
    <name type="common">Ciliate</name>
    <dbReference type="NCBI Taxonomy" id="266149"/>
    <lineage>
        <taxon>Eukaryota</taxon>
        <taxon>Sar</taxon>
        <taxon>Alveolata</taxon>
        <taxon>Ciliophora</taxon>
        <taxon>Intramacronucleata</taxon>
        <taxon>Oligohymenophorea</taxon>
        <taxon>Scuticociliatia</taxon>
        <taxon>Philasterida</taxon>
        <taxon>Pseudocohnilembidae</taxon>
        <taxon>Pseudocohnilembus</taxon>
    </lineage>
</organism>
<dbReference type="OrthoDB" id="6022at2759"/>
<evidence type="ECO:0000256" key="2">
    <source>
        <dbReference type="SAM" id="MobiDB-lite"/>
    </source>
</evidence>
<dbReference type="PANTHER" id="PTHR31809">
    <property type="entry name" value="BUD13 HOMOLOG"/>
    <property type="match status" value="1"/>
</dbReference>
<dbReference type="GO" id="GO:0000398">
    <property type="term" value="P:mRNA splicing, via spliceosome"/>
    <property type="evidence" value="ECO:0007669"/>
    <property type="project" value="TreeGrafter"/>
</dbReference>
<proteinExistence type="inferred from homology"/>
<feature type="compositionally biased region" description="Polar residues" evidence="2">
    <location>
        <begin position="198"/>
        <end position="211"/>
    </location>
</feature>
<dbReference type="EMBL" id="LDAU01000205">
    <property type="protein sequence ID" value="KRW99655.1"/>
    <property type="molecule type" value="Genomic_DNA"/>
</dbReference>
<dbReference type="PANTHER" id="PTHR31809:SF0">
    <property type="entry name" value="BUD13 HOMOLOG"/>
    <property type="match status" value="1"/>
</dbReference>
<comment type="caution">
    <text evidence="3">The sequence shown here is derived from an EMBL/GenBank/DDBJ whole genome shotgun (WGS) entry which is preliminary data.</text>
</comment>
<evidence type="ECO:0000313" key="3">
    <source>
        <dbReference type="EMBL" id="KRW99655.1"/>
    </source>
</evidence>
<keyword evidence="4" id="KW-1185">Reference proteome</keyword>
<dbReference type="InParanoid" id="A0A0V0QC31"/>
<feature type="compositionally biased region" description="Basic and acidic residues" evidence="2">
    <location>
        <begin position="140"/>
        <end position="150"/>
    </location>
</feature>
<protein>
    <recommendedName>
        <fullName evidence="5">Pre-mRNA-splicing factor CWC26</fullName>
    </recommendedName>
</protein>
<accession>A0A0V0QC31</accession>
<evidence type="ECO:0000256" key="1">
    <source>
        <dbReference type="ARBA" id="ARBA00011069"/>
    </source>
</evidence>
<evidence type="ECO:0008006" key="5">
    <source>
        <dbReference type="Google" id="ProtNLM"/>
    </source>
</evidence>
<dbReference type="InterPro" id="IPR018609">
    <property type="entry name" value="Bud13"/>
</dbReference>
<comment type="similarity">
    <text evidence="1">Belongs to the CWC26 family.</text>
</comment>
<feature type="region of interest" description="Disordered" evidence="2">
    <location>
        <begin position="15"/>
        <end position="35"/>
    </location>
</feature>
<name>A0A0V0QC31_PSEPJ</name>
<feature type="compositionally biased region" description="Basic residues" evidence="2">
    <location>
        <begin position="86"/>
        <end position="96"/>
    </location>
</feature>
<feature type="region of interest" description="Disordered" evidence="2">
    <location>
        <begin position="70"/>
        <end position="211"/>
    </location>
</feature>